<dbReference type="EMBL" id="JASPKY010000002">
    <property type="protein sequence ID" value="KAK9759026.1"/>
    <property type="molecule type" value="Genomic_DNA"/>
</dbReference>
<evidence type="ECO:0000313" key="2">
    <source>
        <dbReference type="EMBL" id="KAK9759026.1"/>
    </source>
</evidence>
<keyword evidence="3" id="KW-1185">Reference proteome</keyword>
<reference evidence="2 3" key="1">
    <citation type="journal article" date="2024" name="BMC Genomics">
        <title>De novo assembly and annotation of Popillia japonica's genome with initial clues to its potential as an invasive pest.</title>
        <authorList>
            <person name="Cucini C."/>
            <person name="Boschi S."/>
            <person name="Funari R."/>
            <person name="Cardaioli E."/>
            <person name="Iannotti N."/>
            <person name="Marturano G."/>
            <person name="Paoli F."/>
            <person name="Bruttini M."/>
            <person name="Carapelli A."/>
            <person name="Frati F."/>
            <person name="Nardi F."/>
        </authorList>
    </citation>
    <scope>NUCLEOTIDE SEQUENCE [LARGE SCALE GENOMIC DNA]</scope>
    <source>
        <strain evidence="2">DMR45628</strain>
    </source>
</reference>
<name>A0AAW1NK32_POPJA</name>
<comment type="caution">
    <text evidence="2">The sequence shown here is derived from an EMBL/GenBank/DDBJ whole genome shotgun (WGS) entry which is preliminary data.</text>
</comment>
<evidence type="ECO:0000256" key="1">
    <source>
        <dbReference type="SAM" id="SignalP"/>
    </source>
</evidence>
<keyword evidence="1" id="KW-0732">Signal</keyword>
<accession>A0AAW1NK32</accession>
<evidence type="ECO:0000313" key="3">
    <source>
        <dbReference type="Proteomes" id="UP001458880"/>
    </source>
</evidence>
<gene>
    <name evidence="2" type="ORF">QE152_g225</name>
</gene>
<protein>
    <recommendedName>
        <fullName evidence="4">Sodefrin-like factor</fullName>
    </recommendedName>
</protein>
<organism evidence="2 3">
    <name type="scientific">Popillia japonica</name>
    <name type="common">Japanese beetle</name>
    <dbReference type="NCBI Taxonomy" id="7064"/>
    <lineage>
        <taxon>Eukaryota</taxon>
        <taxon>Metazoa</taxon>
        <taxon>Ecdysozoa</taxon>
        <taxon>Arthropoda</taxon>
        <taxon>Hexapoda</taxon>
        <taxon>Insecta</taxon>
        <taxon>Pterygota</taxon>
        <taxon>Neoptera</taxon>
        <taxon>Endopterygota</taxon>
        <taxon>Coleoptera</taxon>
        <taxon>Polyphaga</taxon>
        <taxon>Scarabaeiformia</taxon>
        <taxon>Scarabaeidae</taxon>
        <taxon>Rutelinae</taxon>
        <taxon>Popillia</taxon>
    </lineage>
</organism>
<dbReference type="Proteomes" id="UP001458880">
    <property type="component" value="Unassembled WGS sequence"/>
</dbReference>
<dbReference type="AlphaFoldDB" id="A0AAW1NK32"/>
<sequence length="143" mass="15656">MSKLLLVCVLFSFLALAHSELQCYNCTGLTSHSELQCYNCTGLTCDFSNPSNRHTCGKGVANIEAGCLTFVYKEKSGTKNIQRKCVLLNPKEEFKCTLPADAQQESCNVCKENLCNSARGMTFNSFSLLAASIGSLLFVKLFS</sequence>
<evidence type="ECO:0008006" key="4">
    <source>
        <dbReference type="Google" id="ProtNLM"/>
    </source>
</evidence>
<feature type="chain" id="PRO_5043799911" description="Sodefrin-like factor" evidence="1">
    <location>
        <begin position="20"/>
        <end position="143"/>
    </location>
</feature>
<proteinExistence type="predicted"/>
<feature type="signal peptide" evidence="1">
    <location>
        <begin position="1"/>
        <end position="19"/>
    </location>
</feature>